<dbReference type="SUPFAM" id="SSF49299">
    <property type="entry name" value="PKD domain"/>
    <property type="match status" value="1"/>
</dbReference>
<dbReference type="InterPro" id="IPR006584">
    <property type="entry name" value="Cellulose-bd_IV"/>
</dbReference>
<evidence type="ECO:0000313" key="8">
    <source>
        <dbReference type="EMBL" id="TDB62788.1"/>
    </source>
</evidence>
<dbReference type="Gene3D" id="2.60.120.260">
    <property type="entry name" value="Galactose-binding domain-like"/>
    <property type="match status" value="1"/>
</dbReference>
<dbReference type="Pfam" id="PF18911">
    <property type="entry name" value="PKD_4"/>
    <property type="match status" value="1"/>
</dbReference>
<evidence type="ECO:0000256" key="3">
    <source>
        <dbReference type="ARBA" id="ARBA00022729"/>
    </source>
</evidence>
<dbReference type="GO" id="GO:0030246">
    <property type="term" value="F:carbohydrate binding"/>
    <property type="evidence" value="ECO:0007669"/>
    <property type="project" value="InterPro"/>
</dbReference>
<dbReference type="InterPro" id="IPR009056">
    <property type="entry name" value="Cyt_c-like_dom"/>
</dbReference>
<dbReference type="Pfam" id="PF03422">
    <property type="entry name" value="CBM_6"/>
    <property type="match status" value="1"/>
</dbReference>
<dbReference type="SUPFAM" id="SSF46626">
    <property type="entry name" value="Cytochrome c"/>
    <property type="match status" value="1"/>
</dbReference>
<comment type="caution">
    <text evidence="8">The sequence shown here is derived from an EMBL/GenBank/DDBJ whole genome shotgun (WGS) entry which is preliminary data.</text>
</comment>
<dbReference type="InterPro" id="IPR000601">
    <property type="entry name" value="PKD_dom"/>
</dbReference>
<dbReference type="Proteomes" id="UP000295706">
    <property type="component" value="Unassembled WGS sequence"/>
</dbReference>
<dbReference type="OrthoDB" id="9816308at2"/>
<dbReference type="CDD" id="cd04084">
    <property type="entry name" value="CBM6_xylanase-like"/>
    <property type="match status" value="1"/>
</dbReference>
<keyword evidence="4 5" id="KW-0408">Iron</keyword>
<dbReference type="PANTHER" id="PTHR19328:SF75">
    <property type="entry name" value="ALDOSE SUGAR DEHYDROGENASE YLII"/>
    <property type="match status" value="1"/>
</dbReference>
<dbReference type="SUPFAM" id="SSF50952">
    <property type="entry name" value="Soluble quinoprotein glucose dehydrogenase"/>
    <property type="match status" value="1"/>
</dbReference>
<gene>
    <name evidence="8" type="ORF">EZE20_17810</name>
</gene>
<accession>A0A4R4K5P4</accession>
<feature type="domain" description="Cytochrome c" evidence="7">
    <location>
        <begin position="612"/>
        <end position="696"/>
    </location>
</feature>
<keyword evidence="1 5" id="KW-0349">Heme</keyword>
<dbReference type="InterPro" id="IPR022409">
    <property type="entry name" value="PKD/Chitinase_dom"/>
</dbReference>
<evidence type="ECO:0000256" key="1">
    <source>
        <dbReference type="ARBA" id="ARBA00022617"/>
    </source>
</evidence>
<dbReference type="InterPro" id="IPR035986">
    <property type="entry name" value="PKD_dom_sf"/>
</dbReference>
<dbReference type="GO" id="GO:0046872">
    <property type="term" value="F:metal ion binding"/>
    <property type="evidence" value="ECO:0007669"/>
    <property type="project" value="UniProtKB-KW"/>
</dbReference>
<dbReference type="InterPro" id="IPR012938">
    <property type="entry name" value="Glc/Sorbosone_DH"/>
</dbReference>
<organism evidence="8 9">
    <name type="scientific">Arundinibacter roseus</name>
    <dbReference type="NCBI Taxonomy" id="2070510"/>
    <lineage>
        <taxon>Bacteria</taxon>
        <taxon>Pseudomonadati</taxon>
        <taxon>Bacteroidota</taxon>
        <taxon>Cytophagia</taxon>
        <taxon>Cytophagales</taxon>
        <taxon>Spirosomataceae</taxon>
        <taxon>Arundinibacter</taxon>
    </lineage>
</organism>
<evidence type="ECO:0000256" key="2">
    <source>
        <dbReference type="ARBA" id="ARBA00022723"/>
    </source>
</evidence>
<evidence type="ECO:0000256" key="5">
    <source>
        <dbReference type="PROSITE-ProRule" id="PRU00433"/>
    </source>
</evidence>
<feature type="domain" description="PKD" evidence="6">
    <location>
        <begin position="465"/>
        <end position="548"/>
    </location>
</feature>
<evidence type="ECO:0000259" key="7">
    <source>
        <dbReference type="PROSITE" id="PS51007"/>
    </source>
</evidence>
<protein>
    <submittedName>
        <fullName evidence="8">Carbohydrate-binding protein</fullName>
    </submittedName>
</protein>
<dbReference type="GO" id="GO:0020037">
    <property type="term" value="F:heme binding"/>
    <property type="evidence" value="ECO:0007669"/>
    <property type="project" value="InterPro"/>
</dbReference>
<dbReference type="CDD" id="cd00146">
    <property type="entry name" value="PKD"/>
    <property type="match status" value="1"/>
</dbReference>
<dbReference type="Pfam" id="PF00034">
    <property type="entry name" value="Cytochrom_C"/>
    <property type="match status" value="1"/>
</dbReference>
<name>A0A4R4K5P4_9BACT</name>
<dbReference type="InterPro" id="IPR013783">
    <property type="entry name" value="Ig-like_fold"/>
</dbReference>
<keyword evidence="3" id="KW-0732">Signal</keyword>
<dbReference type="RefSeq" id="WP_132120155.1">
    <property type="nucleotide sequence ID" value="NZ_SMJU01000011.1"/>
</dbReference>
<keyword evidence="9" id="KW-1185">Reference proteome</keyword>
<dbReference type="SMART" id="SM00089">
    <property type="entry name" value="PKD"/>
    <property type="match status" value="1"/>
</dbReference>
<dbReference type="PROSITE" id="PS51007">
    <property type="entry name" value="CYTC"/>
    <property type="match status" value="1"/>
</dbReference>
<dbReference type="AlphaFoldDB" id="A0A4R4K5P4"/>
<dbReference type="SMART" id="SM00606">
    <property type="entry name" value="CBD_IV"/>
    <property type="match status" value="1"/>
</dbReference>
<dbReference type="InterPro" id="IPR011042">
    <property type="entry name" value="6-blade_b-propeller_TolB-like"/>
</dbReference>
<dbReference type="PROSITE" id="PS50093">
    <property type="entry name" value="PKD"/>
    <property type="match status" value="1"/>
</dbReference>
<dbReference type="EMBL" id="SMJU01000011">
    <property type="protein sequence ID" value="TDB62788.1"/>
    <property type="molecule type" value="Genomic_DNA"/>
</dbReference>
<dbReference type="InterPro" id="IPR011041">
    <property type="entry name" value="Quinoprot_gluc/sorb_DH_b-prop"/>
</dbReference>
<dbReference type="Gene3D" id="2.60.40.10">
    <property type="entry name" value="Immunoglobulins"/>
    <property type="match status" value="1"/>
</dbReference>
<dbReference type="GO" id="GO:0009055">
    <property type="term" value="F:electron transfer activity"/>
    <property type="evidence" value="ECO:0007669"/>
    <property type="project" value="InterPro"/>
</dbReference>
<sequence length="865" mass="97461">MTRLKFLLLIIFFTGFTTDQDVPSKPDDSRFTKVVLDDDLNEPMELDIADDGVVYYIERIGNLNSFDPKTNKKKLVAKLHVRATAEDGLLGLALDPNFTTNHWLYMYFGDPEPQNEGYTNVLCRFELTANGLINKKEILRVPLLHEGVSHSAGSLAFDAKGNLYLSTGDNTNPFESDGYSPSDDRPGRVRFDALKSSGNTNDLRGKVLRILPTMDGAYTIPEGNLFPKGTPNTRPEIYVMGCRNPFRISVDRRTDFLYWGEVGPDAGNDSLMRGPRGHDEINQARRAGNFGWPMFVGNNKPYYRYDFDVKKSGELFDTQRPINFSRNSTGLKELPPAQSAFIWYPYADSPEFPELGTGGRNAMAGPVYYYDDYENFAGKFPRYFDKKLFVYDWMRGWVFTVKMKENGDFDKLDRFLPETEFNHPVDMAFSKKGELYMLEYGTYWRAKNTDARLVRIEYNEGNRTPVAKITADKTVGAAPLKVSFSAKGSFDYDKNDSLKYEWFFTANTPQRTGLDATFTFAKPGMYKSRVRVTDSKGKSSENSLTIRVGNEPPTVRVDWKGNRSFYFGESEVEYQVRVSDREDKVSDPKRTKVMLHYLPEGEDVAGIMATGEVTMKGKTLMEQSDCKACHALDAASVGPSYLEVAARYREDDIPKLTDKIINGGGGDWTKDHVMSAHPQLLKEDAAEMVRYILSLNKPSPQIPSKGKVKLNQSQGSYFMIARYTDTGGLLGQDMLRLRPAKLYASDAEIFQKVAKKNSAAPGTSTMSFNENGAWICFKNLDLSGLSTVKTNLYTPKLVGTLEFRMDSPLGPIIAEVPVDGKDVEEKTTTLRPNSGLHDLYVVYRETSGGANIWKALNLRWLEFGK</sequence>
<reference evidence="8 9" key="1">
    <citation type="submission" date="2019-02" db="EMBL/GenBank/DDBJ databases">
        <title>Arundinibacter roseus gen. nov., sp. nov., a new member of the family Cytophagaceae.</title>
        <authorList>
            <person name="Szuroczki S."/>
            <person name="Khayer B."/>
            <person name="Sproer C."/>
            <person name="Toumi M."/>
            <person name="Szabo A."/>
            <person name="Felfoldi T."/>
            <person name="Schumann P."/>
            <person name="Toth E."/>
        </authorList>
    </citation>
    <scope>NUCLEOTIDE SEQUENCE [LARGE SCALE GENOMIC DNA]</scope>
    <source>
        <strain evidence="8 9">DMA-k-7a</strain>
    </source>
</reference>
<dbReference type="Gene3D" id="1.10.760.10">
    <property type="entry name" value="Cytochrome c-like domain"/>
    <property type="match status" value="1"/>
</dbReference>
<dbReference type="Pfam" id="PF07995">
    <property type="entry name" value="GSDH"/>
    <property type="match status" value="1"/>
</dbReference>
<evidence type="ECO:0000259" key="6">
    <source>
        <dbReference type="PROSITE" id="PS50093"/>
    </source>
</evidence>
<evidence type="ECO:0000313" key="9">
    <source>
        <dbReference type="Proteomes" id="UP000295706"/>
    </source>
</evidence>
<evidence type="ECO:0000256" key="4">
    <source>
        <dbReference type="ARBA" id="ARBA00023004"/>
    </source>
</evidence>
<keyword evidence="2 5" id="KW-0479">Metal-binding</keyword>
<dbReference type="InterPro" id="IPR005084">
    <property type="entry name" value="CBM6"/>
</dbReference>
<proteinExistence type="predicted"/>
<dbReference type="Gene3D" id="2.120.10.30">
    <property type="entry name" value="TolB, C-terminal domain"/>
    <property type="match status" value="1"/>
</dbReference>
<dbReference type="PANTHER" id="PTHR19328">
    <property type="entry name" value="HEDGEHOG-INTERACTING PROTEIN"/>
    <property type="match status" value="1"/>
</dbReference>
<dbReference type="InterPro" id="IPR036909">
    <property type="entry name" value="Cyt_c-like_dom_sf"/>
</dbReference>